<accession>W0V2J5</accession>
<evidence type="ECO:0000313" key="2">
    <source>
        <dbReference type="EMBL" id="CDG81472.1"/>
    </source>
</evidence>
<name>W0V2J5_9BURK</name>
<dbReference type="eggNOG" id="COG3016">
    <property type="taxonomic scope" value="Bacteria"/>
</dbReference>
<dbReference type="STRING" id="1349767.GJA_813"/>
<dbReference type="Gene3D" id="3.40.50.11550">
    <property type="match status" value="1"/>
</dbReference>
<sequence>MLFSALALSACSFLKKQPDGPRAAPALPNPQVLLLGEVHDNAQGHKERFDDLRRRVEAGWHPAIAMEQFDQENQALLTRAQRDCPDAGCVIRVMEGKGWDWELYKPVIDLAIFYRLPLIAANLSRSDASRTVRDGVKTTFDAAAVQAYRLNDALPADIVAGQQKEIIAGHCNMLPDMMVGGMVHAQIARDIWMAKLIRAQAPNDVVLIAGNGHVRKDFGVARWLNEIAPKLTIRSVAYLEQAGPHDAAAFDVVHLIKAQQRPDPCAKFNVK</sequence>
<dbReference type="Pfam" id="PF04187">
    <property type="entry name" value="Cofac_haem_bdg"/>
    <property type="match status" value="1"/>
</dbReference>
<dbReference type="KEGG" id="jag:GJA_813"/>
<evidence type="ECO:0000259" key="1">
    <source>
        <dbReference type="Pfam" id="PF04187"/>
    </source>
</evidence>
<keyword evidence="3" id="KW-1185">Reference proteome</keyword>
<proteinExistence type="predicted"/>
<dbReference type="HOGENOM" id="CLU_062196_0_0_4"/>
<dbReference type="EMBL" id="HG322949">
    <property type="protein sequence ID" value="CDG81472.1"/>
    <property type="molecule type" value="Genomic_DNA"/>
</dbReference>
<dbReference type="Proteomes" id="UP000027604">
    <property type="component" value="Chromosome I"/>
</dbReference>
<dbReference type="AlphaFoldDB" id="W0V2J5"/>
<reference evidence="2 3" key="1">
    <citation type="journal article" date="2015" name="Genome Announc.">
        <title>Genome Sequence of Mushroom Soft-Rot Pathogen Janthinobacterium agaricidamnosum.</title>
        <authorList>
            <person name="Graupner K."/>
            <person name="Lackner G."/>
            <person name="Hertweck C."/>
        </authorList>
    </citation>
    <scope>NUCLEOTIDE SEQUENCE [LARGE SCALE GENOMIC DNA]</scope>
    <source>
        <strain evidence="3">NBRC 102515 / DSM 9628</strain>
    </source>
</reference>
<feature type="domain" description="Haem-binding uptake Tiki superfamily ChaN" evidence="1">
    <location>
        <begin position="27"/>
        <end position="224"/>
    </location>
</feature>
<dbReference type="InterPro" id="IPR007314">
    <property type="entry name" value="Cofac_haem-bd_dom"/>
</dbReference>
<protein>
    <submittedName>
        <fullName evidence="2">Uncharacterized iron-regulated protein</fullName>
    </submittedName>
</protein>
<dbReference type="SUPFAM" id="SSF159501">
    <property type="entry name" value="EreA/ChaN-like"/>
    <property type="match status" value="1"/>
</dbReference>
<organism evidence="2 3">
    <name type="scientific">Janthinobacterium agaricidamnosum NBRC 102515 = DSM 9628</name>
    <dbReference type="NCBI Taxonomy" id="1349767"/>
    <lineage>
        <taxon>Bacteria</taxon>
        <taxon>Pseudomonadati</taxon>
        <taxon>Pseudomonadota</taxon>
        <taxon>Betaproteobacteria</taxon>
        <taxon>Burkholderiales</taxon>
        <taxon>Oxalobacteraceae</taxon>
        <taxon>Janthinobacterium</taxon>
    </lineage>
</organism>
<dbReference type="CDD" id="cd14727">
    <property type="entry name" value="ChanN-like"/>
    <property type="match status" value="1"/>
</dbReference>
<gene>
    <name evidence="2" type="primary">phuW</name>
    <name evidence="2" type="ORF">GJA_813</name>
</gene>
<dbReference type="PATRIC" id="fig|1349767.4.peg.2519"/>
<evidence type="ECO:0000313" key="3">
    <source>
        <dbReference type="Proteomes" id="UP000027604"/>
    </source>
</evidence>